<dbReference type="InterPro" id="IPR004799">
    <property type="entry name" value="Periplasmic_diS_OxRdtase_DsbE"/>
</dbReference>
<dbReference type="PANTHER" id="PTHR42852">
    <property type="entry name" value="THIOL:DISULFIDE INTERCHANGE PROTEIN DSBE"/>
    <property type="match status" value="1"/>
</dbReference>
<reference evidence="8 9" key="1">
    <citation type="submission" date="2021-08" db="EMBL/GenBank/DDBJ databases">
        <authorList>
            <person name="Tuo L."/>
        </authorList>
    </citation>
    <scope>NUCLEOTIDE SEQUENCE [LARGE SCALE GENOMIC DNA]</scope>
    <source>
        <strain evidence="8 9">JCM 31229</strain>
    </source>
</reference>
<protein>
    <submittedName>
        <fullName evidence="8">DsbE family thiol:disulfide interchange protein</fullName>
    </submittedName>
</protein>
<dbReference type="SUPFAM" id="SSF52833">
    <property type="entry name" value="Thioredoxin-like"/>
    <property type="match status" value="1"/>
</dbReference>
<comment type="caution">
    <text evidence="8">The sequence shown here is derived from an EMBL/GenBank/DDBJ whole genome shotgun (WGS) entry which is preliminary data.</text>
</comment>
<dbReference type="InterPro" id="IPR013740">
    <property type="entry name" value="Redoxin"/>
</dbReference>
<keyword evidence="9" id="KW-1185">Reference proteome</keyword>
<dbReference type="InterPro" id="IPR013766">
    <property type="entry name" value="Thioredoxin_domain"/>
</dbReference>
<evidence type="ECO:0000256" key="6">
    <source>
        <dbReference type="SAM" id="Phobius"/>
    </source>
</evidence>
<evidence type="ECO:0000313" key="9">
    <source>
        <dbReference type="Proteomes" id="UP000706039"/>
    </source>
</evidence>
<keyword evidence="6" id="KW-1133">Transmembrane helix</keyword>
<keyword evidence="3" id="KW-0201">Cytochrome c-type biogenesis</keyword>
<keyword evidence="5" id="KW-0676">Redox-active center</keyword>
<evidence type="ECO:0000256" key="5">
    <source>
        <dbReference type="ARBA" id="ARBA00023284"/>
    </source>
</evidence>
<dbReference type="PROSITE" id="PS51352">
    <property type="entry name" value="THIOREDOXIN_2"/>
    <property type="match status" value="1"/>
</dbReference>
<dbReference type="InterPro" id="IPR050553">
    <property type="entry name" value="Thioredoxin_ResA/DsbE_sf"/>
</dbReference>
<evidence type="ECO:0000256" key="1">
    <source>
        <dbReference type="ARBA" id="ARBA00004196"/>
    </source>
</evidence>
<dbReference type="Pfam" id="PF08534">
    <property type="entry name" value="Redoxin"/>
    <property type="match status" value="1"/>
</dbReference>
<feature type="transmembrane region" description="Helical" evidence="6">
    <location>
        <begin position="6"/>
        <end position="26"/>
    </location>
</feature>
<sequence length="177" mass="19051">MKKGWLLWLPLAVFGLFFGIVAYGLINPAERTIDSKLIGKPLPQFALPAAAPGIAGLSQADLAEGGEPRLLNIFASWCLPCIAEAPVLEGLAGQGVQIDAIAIRDKPEDVAAFLKRHGNPYKRIGSDVDSRVQLALGSSGVPETFVIDGKGIIRYQHIGDIRPEHVPVILDQLRKAR</sequence>
<dbReference type="InterPro" id="IPR036249">
    <property type="entry name" value="Thioredoxin-like_sf"/>
</dbReference>
<name>A0ABS7PP21_9SPHN</name>
<dbReference type="Gene3D" id="3.40.30.10">
    <property type="entry name" value="Glutaredoxin"/>
    <property type="match status" value="1"/>
</dbReference>
<keyword evidence="6" id="KW-0812">Transmembrane</keyword>
<dbReference type="NCBIfam" id="TIGR00385">
    <property type="entry name" value="dsbE"/>
    <property type="match status" value="1"/>
</dbReference>
<dbReference type="PANTHER" id="PTHR42852:SF6">
    <property type="entry name" value="THIOL:DISULFIDE INTERCHANGE PROTEIN DSBE"/>
    <property type="match status" value="1"/>
</dbReference>
<evidence type="ECO:0000259" key="7">
    <source>
        <dbReference type="PROSITE" id="PS51352"/>
    </source>
</evidence>
<evidence type="ECO:0000313" key="8">
    <source>
        <dbReference type="EMBL" id="MBY8823033.1"/>
    </source>
</evidence>
<keyword evidence="4" id="KW-1015">Disulfide bond</keyword>
<gene>
    <name evidence="8" type="ORF">K7G82_12070</name>
</gene>
<dbReference type="EMBL" id="JAINVV010000004">
    <property type="protein sequence ID" value="MBY8823033.1"/>
    <property type="molecule type" value="Genomic_DNA"/>
</dbReference>
<organism evidence="8 9">
    <name type="scientific">Sphingomonas colocasiae</name>
    <dbReference type="NCBI Taxonomy" id="1848973"/>
    <lineage>
        <taxon>Bacteria</taxon>
        <taxon>Pseudomonadati</taxon>
        <taxon>Pseudomonadota</taxon>
        <taxon>Alphaproteobacteria</taxon>
        <taxon>Sphingomonadales</taxon>
        <taxon>Sphingomonadaceae</taxon>
        <taxon>Sphingomonas</taxon>
    </lineage>
</organism>
<feature type="domain" description="Thioredoxin" evidence="7">
    <location>
        <begin position="36"/>
        <end position="175"/>
    </location>
</feature>
<dbReference type="CDD" id="cd03010">
    <property type="entry name" value="TlpA_like_DsbE"/>
    <property type="match status" value="1"/>
</dbReference>
<comment type="subcellular location">
    <subcellularLocation>
        <location evidence="1">Cell envelope</location>
    </subcellularLocation>
</comment>
<evidence type="ECO:0000256" key="3">
    <source>
        <dbReference type="ARBA" id="ARBA00022748"/>
    </source>
</evidence>
<dbReference type="RefSeq" id="WP_222990068.1">
    <property type="nucleotide sequence ID" value="NZ_JAINVV010000004.1"/>
</dbReference>
<keyword evidence="6" id="KW-0472">Membrane</keyword>
<comment type="similarity">
    <text evidence="2">Belongs to the thioredoxin family. DsbE subfamily.</text>
</comment>
<proteinExistence type="inferred from homology"/>
<accession>A0ABS7PP21</accession>
<dbReference type="Proteomes" id="UP000706039">
    <property type="component" value="Unassembled WGS sequence"/>
</dbReference>
<evidence type="ECO:0000256" key="4">
    <source>
        <dbReference type="ARBA" id="ARBA00023157"/>
    </source>
</evidence>
<evidence type="ECO:0000256" key="2">
    <source>
        <dbReference type="ARBA" id="ARBA00007758"/>
    </source>
</evidence>